<sequence>MSIEENPFTPSFGEIPVYLAGRREIIDACSRAFLSERRRPELTTLFSGARGTGKTALLSYLAELAEQSGWIAVNVTALPGMLDDAEIQLRRNAAHLISPESGLSVASVGIPDLISLSVSEGEAPRSNWRSRMDDMLDQLSPQGIGVLFTVDEVDPTLDEMVQLAAFYQHFVREGRKVALLMAGLPHNISSLLNNKTVSFLRRSNRRALDRIPDGEVSAALVRTAQAGNRDVDATALAAATESIGGFPFMLQLVGYYAWDESPQANTLDSADFARGIAIAQQEMTYRILDATFAELSPGDLRFAAAMLEDEKDSRIADLVERLGRSSSVVAQYRKRLIDAGIIGKRARGIVGFDLPYFRDYLQEKLDNGELLLED</sequence>
<comment type="caution">
    <text evidence="1">The sequence shown here is derived from an EMBL/GenBank/DDBJ whole genome shotgun (WGS) entry which is preliminary data.</text>
</comment>
<name>A0A3N0AXN0_9ACTN</name>
<dbReference type="RefSeq" id="WP_117283662.1">
    <property type="nucleotide sequence ID" value="NZ_JAMTCE010000011.1"/>
</dbReference>
<gene>
    <name evidence="1" type="ORF">DMP10_02960</name>
</gene>
<protein>
    <submittedName>
        <fullName evidence="1">AAA family ATPase</fullName>
    </submittedName>
</protein>
<reference evidence="1 2" key="1">
    <citation type="journal article" date="2019" name="Microbiol. Resour. Announc.">
        <title>Draft Genome Sequences of Type Strains of Gordonibacter faecihominis, Paraeggerthella hongkongensis, Parvibacter caecicola,Slackia equolifaciens, Slackia faecicanis, and Slackia isoflavoniconvertens.</title>
        <authorList>
            <person name="Danylec N."/>
            <person name="Stoll D.A."/>
            <person name="Dotsch A."/>
            <person name="Huch M."/>
        </authorList>
    </citation>
    <scope>NUCLEOTIDE SEQUENCE [LARGE SCALE GENOMIC DNA]</scope>
    <source>
        <strain evidence="1 2">DSM 18785</strain>
    </source>
</reference>
<dbReference type="AlphaFoldDB" id="A0A3N0AXN0"/>
<evidence type="ECO:0000313" key="1">
    <source>
        <dbReference type="EMBL" id="RNL39360.1"/>
    </source>
</evidence>
<dbReference type="EMBL" id="QICA01000003">
    <property type="protein sequence ID" value="RNL39360.1"/>
    <property type="molecule type" value="Genomic_DNA"/>
</dbReference>
<dbReference type="SUPFAM" id="SSF52540">
    <property type="entry name" value="P-loop containing nucleoside triphosphate hydrolases"/>
    <property type="match status" value="1"/>
</dbReference>
<dbReference type="Proteomes" id="UP000278327">
    <property type="component" value="Unassembled WGS sequence"/>
</dbReference>
<organism evidence="1 2">
    <name type="scientific">Adlercreutzia equolifaciens subsp. celatus DSM 18785</name>
    <dbReference type="NCBI Taxonomy" id="1121021"/>
    <lineage>
        <taxon>Bacteria</taxon>
        <taxon>Bacillati</taxon>
        <taxon>Actinomycetota</taxon>
        <taxon>Coriobacteriia</taxon>
        <taxon>Eggerthellales</taxon>
        <taxon>Eggerthellaceae</taxon>
        <taxon>Adlercreutzia</taxon>
    </lineage>
</organism>
<keyword evidence="2" id="KW-1185">Reference proteome</keyword>
<accession>A0A3N0AXN0</accession>
<dbReference type="Gene3D" id="3.40.50.300">
    <property type="entry name" value="P-loop containing nucleotide triphosphate hydrolases"/>
    <property type="match status" value="1"/>
</dbReference>
<dbReference type="InterPro" id="IPR027417">
    <property type="entry name" value="P-loop_NTPase"/>
</dbReference>
<proteinExistence type="predicted"/>
<evidence type="ECO:0000313" key="2">
    <source>
        <dbReference type="Proteomes" id="UP000278327"/>
    </source>
</evidence>